<evidence type="ECO:0000256" key="3">
    <source>
        <dbReference type="ARBA" id="ARBA00022691"/>
    </source>
</evidence>
<dbReference type="Gene3D" id="2.40.50.140">
    <property type="entry name" value="Nucleic acid-binding proteins"/>
    <property type="match status" value="1"/>
</dbReference>
<sequence length="446" mass="50907">MHKPFEIQCTHFTADGKGAFRIGKKNYALKNLIPGEKALVTLSSHDQPVLVKYVSKAKTRIDVPCPQFENCGGCQLLHLSPQGQQDFKTQQVRRCFASTKAMFKQPIPTCIMQEDPWYYRNKVQLPVSCSRRGEILIGLYEQGSLKVIEKDDCLIQHRLTTKVLQVIRDLIKRYKVSGFNWQTHKGQLKYLLLRYGFTTNELMLVIVTNGPSFPYHREWTRELTRAIPELVTIVQNINLRKDHLVLDRQQKIWHGKGYIADYIGDIKFLISPNSFYQINPPQVKCLYDCVKEFARLDGRQIVIDAYCGVGTIGLYLARQAKKVYGVELVAPAIQDAIKNAKLNAIHNASFQVGDASAYMVQLAKKHMHVDVVIVDPPRAGCTPELLQAVLKLAPERLIYVSCNIETQARDLAFFQKSPYRVTASQSFDLFPQTYHIENVLLLEKAH</sequence>
<gene>
    <name evidence="6" type="primary">rlmD</name>
    <name evidence="6" type="ORF">IAD15_11080</name>
</gene>
<dbReference type="PANTHER" id="PTHR11061:SF30">
    <property type="entry name" value="TRNA (URACIL(54)-C(5))-METHYLTRANSFERASE"/>
    <property type="match status" value="1"/>
</dbReference>
<evidence type="ECO:0000313" key="6">
    <source>
        <dbReference type="EMBL" id="HIU14590.1"/>
    </source>
</evidence>
<dbReference type="SUPFAM" id="SSF53335">
    <property type="entry name" value="S-adenosyl-L-methionine-dependent methyltransferases"/>
    <property type="match status" value="1"/>
</dbReference>
<feature type="active site" description="Nucleophile" evidence="4">
    <location>
        <position position="402"/>
    </location>
</feature>
<comment type="caution">
    <text evidence="6">The sequence shown here is derived from an EMBL/GenBank/DDBJ whole genome shotgun (WGS) entry which is preliminary data.</text>
</comment>
<reference evidence="6" key="2">
    <citation type="journal article" date="2021" name="PeerJ">
        <title>Extensive microbial diversity within the chicken gut microbiome revealed by metagenomics and culture.</title>
        <authorList>
            <person name="Gilroy R."/>
            <person name="Ravi A."/>
            <person name="Getino M."/>
            <person name="Pursley I."/>
            <person name="Horton D.L."/>
            <person name="Alikhan N.F."/>
            <person name="Baker D."/>
            <person name="Gharbi K."/>
            <person name="Hall N."/>
            <person name="Watson M."/>
            <person name="Adriaenssens E.M."/>
            <person name="Foster-Nyarko E."/>
            <person name="Jarju S."/>
            <person name="Secka A."/>
            <person name="Antonio M."/>
            <person name="Oren A."/>
            <person name="Chaudhuri R.R."/>
            <person name="La Ragione R."/>
            <person name="Hildebrand F."/>
            <person name="Pallen M.J."/>
        </authorList>
    </citation>
    <scope>NUCLEOTIDE SEQUENCE</scope>
    <source>
        <strain evidence="6">CHK195-11698</strain>
    </source>
</reference>
<dbReference type="InterPro" id="IPR030390">
    <property type="entry name" value="MeTrfase_TrmA_AS"/>
</dbReference>
<dbReference type="InterPro" id="IPR010280">
    <property type="entry name" value="U5_MeTrfase_fam"/>
</dbReference>
<feature type="active site" evidence="5">
    <location>
        <position position="402"/>
    </location>
</feature>
<feature type="binding site" evidence="4">
    <location>
        <position position="277"/>
    </location>
    <ligand>
        <name>S-adenosyl-L-methionine</name>
        <dbReference type="ChEBI" id="CHEBI:59789"/>
    </ligand>
</feature>
<dbReference type="GO" id="GO:0070475">
    <property type="term" value="P:rRNA base methylation"/>
    <property type="evidence" value="ECO:0007669"/>
    <property type="project" value="TreeGrafter"/>
</dbReference>
<dbReference type="PANTHER" id="PTHR11061">
    <property type="entry name" value="RNA M5U METHYLTRANSFERASE"/>
    <property type="match status" value="1"/>
</dbReference>
<dbReference type="CDD" id="cd02440">
    <property type="entry name" value="AdoMet_MTases"/>
    <property type="match status" value="1"/>
</dbReference>
<feature type="binding site" evidence="4">
    <location>
        <position position="306"/>
    </location>
    <ligand>
        <name>S-adenosyl-L-methionine</name>
        <dbReference type="ChEBI" id="CHEBI:59789"/>
    </ligand>
</feature>
<evidence type="ECO:0000256" key="5">
    <source>
        <dbReference type="PROSITE-ProRule" id="PRU10015"/>
    </source>
</evidence>
<keyword evidence="2 4" id="KW-0808">Transferase</keyword>
<dbReference type="FunFam" id="2.40.50.1070:FF:000003">
    <property type="entry name" value="23S rRNA (Uracil-5-)-methyltransferase RumA"/>
    <property type="match status" value="1"/>
</dbReference>
<evidence type="ECO:0000256" key="1">
    <source>
        <dbReference type="ARBA" id="ARBA00022603"/>
    </source>
</evidence>
<dbReference type="Gene3D" id="3.40.50.150">
    <property type="entry name" value="Vaccinia Virus protein VP39"/>
    <property type="match status" value="1"/>
</dbReference>
<organism evidence="6 7">
    <name type="scientific">Candidatus Fimiplasma intestinipullorum</name>
    <dbReference type="NCBI Taxonomy" id="2840825"/>
    <lineage>
        <taxon>Bacteria</taxon>
        <taxon>Bacillati</taxon>
        <taxon>Bacillota</taxon>
        <taxon>Clostridia</taxon>
        <taxon>Eubacteriales</taxon>
        <taxon>Candidatus Fimiplasma</taxon>
    </lineage>
</organism>
<reference evidence="6" key="1">
    <citation type="submission" date="2020-10" db="EMBL/GenBank/DDBJ databases">
        <authorList>
            <person name="Gilroy R."/>
        </authorList>
    </citation>
    <scope>NUCLEOTIDE SEQUENCE</scope>
    <source>
        <strain evidence="6">CHK195-11698</strain>
    </source>
</reference>
<dbReference type="GO" id="GO:0070041">
    <property type="term" value="F:rRNA (uridine-C5-)-methyltransferase activity"/>
    <property type="evidence" value="ECO:0007669"/>
    <property type="project" value="TreeGrafter"/>
</dbReference>
<feature type="binding site" evidence="4">
    <location>
        <position position="327"/>
    </location>
    <ligand>
        <name>S-adenosyl-L-methionine</name>
        <dbReference type="ChEBI" id="CHEBI:59789"/>
    </ligand>
</feature>
<dbReference type="FunFam" id="3.40.50.150:FF:000009">
    <property type="entry name" value="23S rRNA (Uracil(1939)-C(5))-methyltransferase RlmD"/>
    <property type="match status" value="1"/>
</dbReference>
<dbReference type="Pfam" id="PF05958">
    <property type="entry name" value="tRNA_U5-meth_tr"/>
    <property type="match status" value="1"/>
</dbReference>
<evidence type="ECO:0000313" key="7">
    <source>
        <dbReference type="Proteomes" id="UP000824175"/>
    </source>
</evidence>
<dbReference type="AlphaFoldDB" id="A0A9D1L1A5"/>
<dbReference type="EC" id="2.1.1.190" evidence="6"/>
<dbReference type="EMBL" id="DVMJ01000100">
    <property type="protein sequence ID" value="HIU14590.1"/>
    <property type="molecule type" value="Genomic_DNA"/>
</dbReference>
<dbReference type="PROSITE" id="PS01231">
    <property type="entry name" value="TRMA_2"/>
    <property type="match status" value="1"/>
</dbReference>
<dbReference type="Gene3D" id="2.40.50.1070">
    <property type="match status" value="1"/>
</dbReference>
<evidence type="ECO:0000256" key="4">
    <source>
        <dbReference type="PROSITE-ProRule" id="PRU01024"/>
    </source>
</evidence>
<dbReference type="Proteomes" id="UP000824175">
    <property type="component" value="Unassembled WGS sequence"/>
</dbReference>
<evidence type="ECO:0000256" key="2">
    <source>
        <dbReference type="ARBA" id="ARBA00022679"/>
    </source>
</evidence>
<dbReference type="PROSITE" id="PS51687">
    <property type="entry name" value="SAM_MT_RNA_M5U"/>
    <property type="match status" value="1"/>
</dbReference>
<keyword evidence="3 4" id="KW-0949">S-adenosyl-L-methionine</keyword>
<dbReference type="NCBIfam" id="TIGR00479">
    <property type="entry name" value="rumA"/>
    <property type="match status" value="1"/>
</dbReference>
<name>A0A9D1L1A5_9FIRM</name>
<dbReference type="InterPro" id="IPR029063">
    <property type="entry name" value="SAM-dependent_MTases_sf"/>
</dbReference>
<protein>
    <submittedName>
        <fullName evidence="6">23S rRNA (Uracil(1939)-C(5))-methyltransferase RlmD</fullName>
        <ecNumber evidence="6">2.1.1.190</ecNumber>
    </submittedName>
</protein>
<comment type="similarity">
    <text evidence="4">Belongs to the class I-like SAM-binding methyltransferase superfamily. RNA M5U methyltransferase family.</text>
</comment>
<feature type="binding site" evidence="4">
    <location>
        <position position="375"/>
    </location>
    <ligand>
        <name>S-adenosyl-L-methionine</name>
        <dbReference type="ChEBI" id="CHEBI:59789"/>
    </ligand>
</feature>
<proteinExistence type="inferred from homology"/>
<dbReference type="InterPro" id="IPR012340">
    <property type="entry name" value="NA-bd_OB-fold"/>
</dbReference>
<keyword evidence="1 4" id="KW-0489">Methyltransferase</keyword>
<accession>A0A9D1L1A5</accession>
<dbReference type="PROSITE" id="PS01230">
    <property type="entry name" value="TRMA_1"/>
    <property type="match status" value="1"/>
</dbReference>
<dbReference type="InterPro" id="IPR030391">
    <property type="entry name" value="MeTrfase_TrmA_CS"/>
</dbReference>